<evidence type="ECO:0000256" key="5">
    <source>
        <dbReference type="ARBA" id="ARBA00022989"/>
    </source>
</evidence>
<feature type="transmembrane region" description="Helical" evidence="7">
    <location>
        <begin position="147"/>
        <end position="165"/>
    </location>
</feature>
<dbReference type="InterPro" id="IPR001991">
    <property type="entry name" value="Na-dicarboxylate_symporter"/>
</dbReference>
<evidence type="ECO:0000313" key="9">
    <source>
        <dbReference type="Proteomes" id="UP001524478"/>
    </source>
</evidence>
<dbReference type="Proteomes" id="UP001524478">
    <property type="component" value="Unassembled WGS sequence"/>
</dbReference>
<evidence type="ECO:0000256" key="6">
    <source>
        <dbReference type="ARBA" id="ARBA00023136"/>
    </source>
</evidence>
<evidence type="ECO:0000256" key="2">
    <source>
        <dbReference type="ARBA" id="ARBA00022448"/>
    </source>
</evidence>
<dbReference type="EMBL" id="JANGAC010000032">
    <property type="protein sequence ID" value="MCQ4925795.1"/>
    <property type="molecule type" value="Genomic_DNA"/>
</dbReference>
<keyword evidence="9" id="KW-1185">Reference proteome</keyword>
<evidence type="ECO:0000313" key="8">
    <source>
        <dbReference type="EMBL" id="MCQ4925795.1"/>
    </source>
</evidence>
<feature type="transmembrane region" description="Helical" evidence="7">
    <location>
        <begin position="291"/>
        <end position="320"/>
    </location>
</feature>
<keyword evidence="6 7" id="KW-0472">Membrane</keyword>
<comment type="caution">
    <text evidence="8">The sequence shown here is derived from an EMBL/GenBank/DDBJ whole genome shotgun (WGS) entry which is preliminary data.</text>
</comment>
<dbReference type="SUPFAM" id="SSF118215">
    <property type="entry name" value="Proton glutamate symport protein"/>
    <property type="match status" value="1"/>
</dbReference>
<feature type="transmembrane region" description="Helical" evidence="7">
    <location>
        <begin position="78"/>
        <end position="98"/>
    </location>
</feature>
<accession>A0ABT1SH43</accession>
<organism evidence="8 9">
    <name type="scientific">Tissierella carlieri</name>
    <dbReference type="NCBI Taxonomy" id="689904"/>
    <lineage>
        <taxon>Bacteria</taxon>
        <taxon>Bacillati</taxon>
        <taxon>Bacillota</taxon>
        <taxon>Tissierellia</taxon>
        <taxon>Tissierellales</taxon>
        <taxon>Tissierellaceae</taxon>
        <taxon>Tissierella</taxon>
    </lineage>
</organism>
<evidence type="ECO:0000256" key="1">
    <source>
        <dbReference type="ARBA" id="ARBA00004651"/>
    </source>
</evidence>
<feature type="transmembrane region" description="Helical" evidence="7">
    <location>
        <begin position="358"/>
        <end position="378"/>
    </location>
</feature>
<dbReference type="PANTHER" id="PTHR42865:SF7">
    <property type="entry name" value="PROTON_GLUTAMATE-ASPARTATE SYMPORTER"/>
    <property type="match status" value="1"/>
</dbReference>
<keyword evidence="2" id="KW-0813">Transport</keyword>
<dbReference type="Gene3D" id="1.10.3860.10">
    <property type="entry name" value="Sodium:dicarboxylate symporter"/>
    <property type="match status" value="1"/>
</dbReference>
<feature type="transmembrane region" description="Helical" evidence="7">
    <location>
        <begin position="45"/>
        <end position="66"/>
    </location>
</feature>
<sequence>MEKKKNNIWKNYKFPLILLSSIILGSIIGLVLGEKATVLKPLGDIFLNLMFTIVVPLVFLTISSAVSSMVDMKRLGKIIGNMLLVFIITGIIASIIMITTVKIFPPAQGVNIELSEAEDIEPLSTGDQIVAALTVTDFPLLISRKNMLPLIIFSIFFGICVSLLGEKTKKLGETLNILSEVFLKMVSIIMYYAPIGLGAYFAALIGDFGPELLGSYARAMIVYYPICIAYFFVAFFVYSYYAGGKDGVRIYFKNIFPVVITSLATQSSIATLPVNLETTEKMGVPKDIRDIVLPIGATAHMDGSCLSAILKISFLFGIYGKPFMGMSTYVTAIIISVLSGVVMSGVPGGGLIGEMLIVNLYGFPMEAFPIVATIGYLVDPPATMINVTGDTVAAMMVTRILEGKDWLKKKLTIRA</sequence>
<evidence type="ECO:0000256" key="7">
    <source>
        <dbReference type="SAM" id="Phobius"/>
    </source>
</evidence>
<evidence type="ECO:0000256" key="4">
    <source>
        <dbReference type="ARBA" id="ARBA00022692"/>
    </source>
</evidence>
<reference evidence="8 9" key="1">
    <citation type="submission" date="2022-06" db="EMBL/GenBank/DDBJ databases">
        <title>Isolation of gut microbiota from human fecal samples.</title>
        <authorList>
            <person name="Pamer E.G."/>
            <person name="Barat B."/>
            <person name="Waligurski E."/>
            <person name="Medina S."/>
            <person name="Paddock L."/>
            <person name="Mostad J."/>
        </authorList>
    </citation>
    <scope>NUCLEOTIDE SEQUENCE [LARGE SCALE GENOMIC DNA]</scope>
    <source>
        <strain evidence="8 9">DFI.7.95</strain>
    </source>
</reference>
<dbReference type="InterPro" id="IPR036458">
    <property type="entry name" value="Na:dicarbo_symporter_sf"/>
</dbReference>
<name>A0ABT1SH43_9FIRM</name>
<feature type="transmembrane region" description="Helical" evidence="7">
    <location>
        <begin position="326"/>
        <end position="346"/>
    </location>
</feature>
<evidence type="ECO:0000256" key="3">
    <source>
        <dbReference type="ARBA" id="ARBA00022475"/>
    </source>
</evidence>
<proteinExistence type="predicted"/>
<dbReference type="PRINTS" id="PR00173">
    <property type="entry name" value="EDTRNSPORT"/>
</dbReference>
<keyword evidence="4 7" id="KW-0812">Transmembrane</keyword>
<feature type="transmembrane region" description="Helical" evidence="7">
    <location>
        <begin position="12"/>
        <end position="33"/>
    </location>
</feature>
<gene>
    <name evidence="8" type="ORF">NE686_22070</name>
</gene>
<dbReference type="PANTHER" id="PTHR42865">
    <property type="entry name" value="PROTON/GLUTAMATE-ASPARTATE SYMPORTER"/>
    <property type="match status" value="1"/>
</dbReference>
<feature type="transmembrane region" description="Helical" evidence="7">
    <location>
        <begin position="221"/>
        <end position="241"/>
    </location>
</feature>
<keyword evidence="3" id="KW-1003">Cell membrane</keyword>
<dbReference type="Pfam" id="PF00375">
    <property type="entry name" value="SDF"/>
    <property type="match status" value="1"/>
</dbReference>
<comment type="subcellular location">
    <subcellularLocation>
        <location evidence="1">Cell membrane</location>
        <topology evidence="1">Multi-pass membrane protein</topology>
    </subcellularLocation>
</comment>
<keyword evidence="5 7" id="KW-1133">Transmembrane helix</keyword>
<feature type="transmembrane region" description="Helical" evidence="7">
    <location>
        <begin position="177"/>
        <end position="201"/>
    </location>
</feature>
<protein>
    <submittedName>
        <fullName evidence="8">Dicarboxylate/amino acid:cation symporter</fullName>
    </submittedName>
</protein>
<dbReference type="RefSeq" id="WP_256313132.1">
    <property type="nucleotide sequence ID" value="NZ_JANGAC010000032.1"/>
</dbReference>